<comment type="caution">
    <text evidence="2">The sequence shown here is derived from an EMBL/GenBank/DDBJ whole genome shotgun (WGS) entry which is preliminary data.</text>
</comment>
<dbReference type="EMBL" id="JAWZYT010000485">
    <property type="protein sequence ID" value="KAK4322932.1"/>
    <property type="molecule type" value="Genomic_DNA"/>
</dbReference>
<evidence type="ECO:0000313" key="3">
    <source>
        <dbReference type="Proteomes" id="UP001292094"/>
    </source>
</evidence>
<dbReference type="AlphaFoldDB" id="A0AAE1QD36"/>
<organism evidence="2 3">
    <name type="scientific">Petrolisthes manimaculis</name>
    <dbReference type="NCBI Taxonomy" id="1843537"/>
    <lineage>
        <taxon>Eukaryota</taxon>
        <taxon>Metazoa</taxon>
        <taxon>Ecdysozoa</taxon>
        <taxon>Arthropoda</taxon>
        <taxon>Crustacea</taxon>
        <taxon>Multicrustacea</taxon>
        <taxon>Malacostraca</taxon>
        <taxon>Eumalacostraca</taxon>
        <taxon>Eucarida</taxon>
        <taxon>Decapoda</taxon>
        <taxon>Pleocyemata</taxon>
        <taxon>Anomura</taxon>
        <taxon>Galatheoidea</taxon>
        <taxon>Porcellanidae</taxon>
        <taxon>Petrolisthes</taxon>
    </lineage>
</organism>
<accession>A0AAE1QD36</accession>
<reference evidence="2" key="1">
    <citation type="submission" date="2023-11" db="EMBL/GenBank/DDBJ databases">
        <title>Genome assemblies of two species of porcelain crab, Petrolisthes cinctipes and Petrolisthes manimaculis (Anomura: Porcellanidae).</title>
        <authorList>
            <person name="Angst P."/>
        </authorList>
    </citation>
    <scope>NUCLEOTIDE SEQUENCE</scope>
    <source>
        <strain evidence="2">PB745_02</strain>
        <tissue evidence="2">Gill</tissue>
    </source>
</reference>
<protein>
    <submittedName>
        <fullName evidence="2">Uncharacterized protein</fullName>
    </submittedName>
</protein>
<proteinExistence type="predicted"/>
<feature type="region of interest" description="Disordered" evidence="1">
    <location>
        <begin position="121"/>
        <end position="183"/>
    </location>
</feature>
<sequence>MTRDTILPTPRNSYQTIHGKVEGKEIEALKGTRVGAVERSGLLWREVSPASVTSGYQFDLSNSHPLTRKSLFPIILRMGEGKSVNRSAGLTMKENVIAQDTCRGRGLRQTPAWRHATLGLATKDSTKIKGTKTKQKTRKNRDEKLLMKGRGRAPTSSSNNPSPLPTRDGRVTRGAGWNSLLDDGKDNTVEQVVSKGYYGQVGEDRGGRVVMWGIQEPTGAVIDPPDWSDTARAQPTNQPGAHVNTVRVNVAS</sequence>
<feature type="compositionally biased region" description="Basic residues" evidence="1">
    <location>
        <begin position="129"/>
        <end position="139"/>
    </location>
</feature>
<gene>
    <name evidence="2" type="ORF">Pmani_006330</name>
</gene>
<dbReference type="Proteomes" id="UP001292094">
    <property type="component" value="Unassembled WGS sequence"/>
</dbReference>
<keyword evidence="3" id="KW-1185">Reference proteome</keyword>
<feature type="region of interest" description="Disordered" evidence="1">
    <location>
        <begin position="220"/>
        <end position="243"/>
    </location>
</feature>
<evidence type="ECO:0000256" key="1">
    <source>
        <dbReference type="SAM" id="MobiDB-lite"/>
    </source>
</evidence>
<name>A0AAE1QD36_9EUCA</name>
<evidence type="ECO:0000313" key="2">
    <source>
        <dbReference type="EMBL" id="KAK4322932.1"/>
    </source>
</evidence>